<organism evidence="1 2">
    <name type="scientific">Octopus vulgaris</name>
    <name type="common">Common octopus</name>
    <dbReference type="NCBI Taxonomy" id="6645"/>
    <lineage>
        <taxon>Eukaryota</taxon>
        <taxon>Metazoa</taxon>
        <taxon>Spiralia</taxon>
        <taxon>Lophotrochozoa</taxon>
        <taxon>Mollusca</taxon>
        <taxon>Cephalopoda</taxon>
        <taxon>Coleoidea</taxon>
        <taxon>Octopodiformes</taxon>
        <taxon>Octopoda</taxon>
        <taxon>Incirrata</taxon>
        <taxon>Octopodidae</taxon>
        <taxon>Octopus</taxon>
    </lineage>
</organism>
<gene>
    <name evidence="1" type="ORF">OCTVUL_1B025110</name>
</gene>
<keyword evidence="2" id="KW-1185">Reference proteome</keyword>
<evidence type="ECO:0000313" key="1">
    <source>
        <dbReference type="EMBL" id="CAI9731040.1"/>
    </source>
</evidence>
<evidence type="ECO:0000313" key="2">
    <source>
        <dbReference type="Proteomes" id="UP001162480"/>
    </source>
</evidence>
<reference evidence="1" key="1">
    <citation type="submission" date="2023-08" db="EMBL/GenBank/DDBJ databases">
        <authorList>
            <person name="Alioto T."/>
            <person name="Alioto T."/>
            <person name="Gomez Garrido J."/>
        </authorList>
    </citation>
    <scope>NUCLEOTIDE SEQUENCE</scope>
</reference>
<dbReference type="EMBL" id="OX597825">
    <property type="protein sequence ID" value="CAI9731040.1"/>
    <property type="molecule type" value="Genomic_DNA"/>
</dbReference>
<accession>A0AA36BAW0</accession>
<proteinExistence type="predicted"/>
<dbReference type="AlphaFoldDB" id="A0AA36BAW0"/>
<sequence length="118" mass="13358">MIVNDDDPGYITRFKVASVNNFSKCVADMKSIEILQIAKALDPRYKNLKCLSDDSQEQTWLLIGQQIAVDVNDDRLKTNAQDDTDSVSKTICEPNEKRIKLMEFDSDLEEEVENASAI</sequence>
<name>A0AA36BAW0_OCTVU</name>
<protein>
    <submittedName>
        <fullName evidence="1">Uncharacterized protein</fullName>
    </submittedName>
</protein>
<dbReference type="Proteomes" id="UP001162480">
    <property type="component" value="Chromosome 12"/>
</dbReference>